<dbReference type="SUPFAM" id="SSF54001">
    <property type="entry name" value="Cysteine proteinases"/>
    <property type="match status" value="1"/>
</dbReference>
<name>A0A3R8KZD9_9LACO</name>
<evidence type="ECO:0000256" key="3">
    <source>
        <dbReference type="ARBA" id="ARBA00022801"/>
    </source>
</evidence>
<keyword evidence="4" id="KW-0788">Thiol protease</keyword>
<organism evidence="7 8">
    <name type="scientific">Lactiplantibacillus garii</name>
    <dbReference type="NCBI Taxonomy" id="2306423"/>
    <lineage>
        <taxon>Bacteria</taxon>
        <taxon>Bacillati</taxon>
        <taxon>Bacillota</taxon>
        <taxon>Bacilli</taxon>
        <taxon>Lactobacillales</taxon>
        <taxon>Lactobacillaceae</taxon>
        <taxon>Lactiplantibacillus</taxon>
    </lineage>
</organism>
<dbReference type="PANTHER" id="PTHR47053">
    <property type="entry name" value="MUREIN DD-ENDOPEPTIDASE MEPH-RELATED"/>
    <property type="match status" value="1"/>
</dbReference>
<dbReference type="Proteomes" id="UP000283633">
    <property type="component" value="Unassembled WGS sequence"/>
</dbReference>
<dbReference type="InterPro" id="IPR051202">
    <property type="entry name" value="Peptidase_C40"/>
</dbReference>
<gene>
    <name evidence="7" type="ORF">D1831_12495</name>
</gene>
<accession>A0A3R8KZD9</accession>
<comment type="similarity">
    <text evidence="1">Belongs to the peptidase C40 family.</text>
</comment>
<evidence type="ECO:0000256" key="2">
    <source>
        <dbReference type="ARBA" id="ARBA00022670"/>
    </source>
</evidence>
<evidence type="ECO:0000256" key="5">
    <source>
        <dbReference type="SAM" id="SignalP"/>
    </source>
</evidence>
<sequence>MKQRLIALMIATFGLVIGFWQAPTAYAKTTHQVISTTKVSKTGYMKKSNKAAIYKMSGAANNTKIKKIGTLGTYGNPTWFVTKKRQVSTNGKIKKYYYVTKSDKRVKGWVKTSSVKKSKKSFTNLYKVAKSKLGHRYVYGAVGPTNFDCSGYTKYVFNKAAKKSLPRVAQSQYGAYKKVSSRSAKKGDLVFFGSSTGNITHVGIYIGGGKMIDAQNSGVKNERVYVPWWHAVGYSRPVNFKA</sequence>
<dbReference type="Pfam" id="PF00877">
    <property type="entry name" value="NLPC_P60"/>
    <property type="match status" value="1"/>
</dbReference>
<dbReference type="PROSITE" id="PS51935">
    <property type="entry name" value="NLPC_P60"/>
    <property type="match status" value="1"/>
</dbReference>
<proteinExistence type="inferred from homology"/>
<protein>
    <submittedName>
        <fullName evidence="7">Gamma-D-glutamyl-meso-diaminopimelate peptidase</fullName>
    </submittedName>
</protein>
<dbReference type="RefSeq" id="WP_125073220.1">
    <property type="nucleotide sequence ID" value="NZ_QWZQ01000053.1"/>
</dbReference>
<keyword evidence="2" id="KW-0645">Protease</keyword>
<feature type="chain" id="PRO_5018571199" evidence="5">
    <location>
        <begin position="28"/>
        <end position="242"/>
    </location>
</feature>
<evidence type="ECO:0000256" key="4">
    <source>
        <dbReference type="ARBA" id="ARBA00022807"/>
    </source>
</evidence>
<comment type="caution">
    <text evidence="7">The sequence shown here is derived from an EMBL/GenBank/DDBJ whole genome shotgun (WGS) entry which is preliminary data.</text>
</comment>
<keyword evidence="5" id="KW-0732">Signal</keyword>
<dbReference type="PANTHER" id="PTHR47053:SF1">
    <property type="entry name" value="MUREIN DD-ENDOPEPTIDASE MEPH-RELATED"/>
    <property type="match status" value="1"/>
</dbReference>
<keyword evidence="3" id="KW-0378">Hydrolase</keyword>
<keyword evidence="8" id="KW-1185">Reference proteome</keyword>
<evidence type="ECO:0000313" key="7">
    <source>
        <dbReference type="EMBL" id="RRK09489.1"/>
    </source>
</evidence>
<dbReference type="InterPro" id="IPR000064">
    <property type="entry name" value="NLP_P60_dom"/>
</dbReference>
<dbReference type="GO" id="GO:0008234">
    <property type="term" value="F:cysteine-type peptidase activity"/>
    <property type="evidence" value="ECO:0007669"/>
    <property type="project" value="UniProtKB-KW"/>
</dbReference>
<dbReference type="Gene3D" id="3.90.1720.10">
    <property type="entry name" value="endopeptidase domain like (from Nostoc punctiforme)"/>
    <property type="match status" value="1"/>
</dbReference>
<dbReference type="GO" id="GO:0006508">
    <property type="term" value="P:proteolysis"/>
    <property type="evidence" value="ECO:0007669"/>
    <property type="project" value="UniProtKB-KW"/>
</dbReference>
<feature type="domain" description="NlpC/P60" evidence="6">
    <location>
        <begin position="119"/>
        <end position="239"/>
    </location>
</feature>
<dbReference type="OrthoDB" id="1654978at2"/>
<dbReference type="InterPro" id="IPR038765">
    <property type="entry name" value="Papain-like_cys_pep_sf"/>
</dbReference>
<evidence type="ECO:0000256" key="1">
    <source>
        <dbReference type="ARBA" id="ARBA00007074"/>
    </source>
</evidence>
<dbReference type="EMBL" id="QWZQ01000053">
    <property type="protein sequence ID" value="RRK09489.1"/>
    <property type="molecule type" value="Genomic_DNA"/>
</dbReference>
<feature type="signal peptide" evidence="5">
    <location>
        <begin position="1"/>
        <end position="27"/>
    </location>
</feature>
<dbReference type="AlphaFoldDB" id="A0A3R8KZD9"/>
<evidence type="ECO:0000259" key="6">
    <source>
        <dbReference type="PROSITE" id="PS51935"/>
    </source>
</evidence>
<reference evidence="7 8" key="1">
    <citation type="submission" date="2018-08" db="EMBL/GenBank/DDBJ databases">
        <title>Genome Lactobacillus garii FI11369.</title>
        <authorList>
            <person name="Diaz M."/>
            <person name="Narbad A."/>
        </authorList>
    </citation>
    <scope>NUCLEOTIDE SEQUENCE [LARGE SCALE GENOMIC DNA]</scope>
    <source>
        <strain evidence="7 8">FI11369</strain>
    </source>
</reference>
<evidence type="ECO:0000313" key="8">
    <source>
        <dbReference type="Proteomes" id="UP000283633"/>
    </source>
</evidence>